<dbReference type="EMBL" id="JANPWB010000010">
    <property type="protein sequence ID" value="KAJ1143876.1"/>
    <property type="molecule type" value="Genomic_DNA"/>
</dbReference>
<dbReference type="InterPro" id="IPR036691">
    <property type="entry name" value="Endo/exonu/phosph_ase_sf"/>
</dbReference>
<dbReference type="Proteomes" id="UP001066276">
    <property type="component" value="Chromosome 6"/>
</dbReference>
<evidence type="ECO:0008006" key="5">
    <source>
        <dbReference type="Google" id="ProtNLM"/>
    </source>
</evidence>
<sequence>MERRPHSGRAYSVPIARLRKGKPVCSRPSPDRDAGQAGYSHERPAHPKTFSKRELLDFNEEFTGMHCTQIDPSHSVLLEGLLLYRPPGPRNDFLLSWPTILEYLILALKTIVLGDFNLHLEDQSDPVIRDFLSLMSSLEWYIGDLTVTHRAGHMLDGIFLRHENRIRPDNMALDWSDHHFLSFRLIGTGAASKICPVSRLIRPWHRVQETNLARALQSGWDQVKAPVRSTLEIFDLGIRLVIDTVTPMVPSKPKPGRCLSTPWFAKELKSLQRIYHRQKRKWLLNKTSMERDKLRSTLADYKQAIRSAKTEYIICTIKEAQSEQKELFKIICSLTIPPPPSSLENSETFC</sequence>
<feature type="coiled-coil region" evidence="1">
    <location>
        <begin position="284"/>
        <end position="311"/>
    </location>
</feature>
<keyword evidence="1" id="KW-0175">Coiled coil</keyword>
<name>A0AAV7QXB7_PLEWA</name>
<dbReference type="SUPFAM" id="SSF56219">
    <property type="entry name" value="DNase I-like"/>
    <property type="match status" value="1"/>
</dbReference>
<protein>
    <recommendedName>
        <fullName evidence="5">Endonuclease/exonuclease/phosphatase domain-containing protein</fullName>
    </recommendedName>
</protein>
<proteinExistence type="predicted"/>
<dbReference type="AlphaFoldDB" id="A0AAV7QXB7"/>
<gene>
    <name evidence="3" type="ORF">NDU88_010178</name>
</gene>
<keyword evidence="4" id="KW-1185">Reference proteome</keyword>
<feature type="region of interest" description="Disordered" evidence="2">
    <location>
        <begin position="21"/>
        <end position="45"/>
    </location>
</feature>
<evidence type="ECO:0000313" key="3">
    <source>
        <dbReference type="EMBL" id="KAJ1143876.1"/>
    </source>
</evidence>
<dbReference type="PANTHER" id="PTHR46670:SF3">
    <property type="entry name" value="ENDONUCLEASE_EXONUCLEASE_PHOSPHATASE DOMAIN-CONTAINING PROTEIN"/>
    <property type="match status" value="1"/>
</dbReference>
<evidence type="ECO:0000256" key="1">
    <source>
        <dbReference type="SAM" id="Coils"/>
    </source>
</evidence>
<evidence type="ECO:0000256" key="2">
    <source>
        <dbReference type="SAM" id="MobiDB-lite"/>
    </source>
</evidence>
<evidence type="ECO:0000313" key="4">
    <source>
        <dbReference type="Proteomes" id="UP001066276"/>
    </source>
</evidence>
<feature type="compositionally biased region" description="Basic and acidic residues" evidence="2">
    <location>
        <begin position="29"/>
        <end position="45"/>
    </location>
</feature>
<dbReference type="PANTHER" id="PTHR46670">
    <property type="entry name" value="ENDO/EXONUCLEASE/PHOSPHATASE DOMAIN-CONTAINING PROTEIN"/>
    <property type="match status" value="1"/>
</dbReference>
<reference evidence="3" key="1">
    <citation type="journal article" date="2022" name="bioRxiv">
        <title>Sequencing and chromosome-scale assembly of the giantPleurodeles waltlgenome.</title>
        <authorList>
            <person name="Brown T."/>
            <person name="Elewa A."/>
            <person name="Iarovenko S."/>
            <person name="Subramanian E."/>
            <person name="Araus A.J."/>
            <person name="Petzold A."/>
            <person name="Susuki M."/>
            <person name="Suzuki K.-i.T."/>
            <person name="Hayashi T."/>
            <person name="Toyoda A."/>
            <person name="Oliveira C."/>
            <person name="Osipova E."/>
            <person name="Leigh N.D."/>
            <person name="Simon A."/>
            <person name="Yun M.H."/>
        </authorList>
    </citation>
    <scope>NUCLEOTIDE SEQUENCE</scope>
    <source>
        <strain evidence="3">20211129_DDA</strain>
        <tissue evidence="3">Liver</tissue>
    </source>
</reference>
<comment type="caution">
    <text evidence="3">The sequence shown here is derived from an EMBL/GenBank/DDBJ whole genome shotgun (WGS) entry which is preliminary data.</text>
</comment>
<accession>A0AAV7QXB7</accession>
<organism evidence="3 4">
    <name type="scientific">Pleurodeles waltl</name>
    <name type="common">Iberian ribbed newt</name>
    <dbReference type="NCBI Taxonomy" id="8319"/>
    <lineage>
        <taxon>Eukaryota</taxon>
        <taxon>Metazoa</taxon>
        <taxon>Chordata</taxon>
        <taxon>Craniata</taxon>
        <taxon>Vertebrata</taxon>
        <taxon>Euteleostomi</taxon>
        <taxon>Amphibia</taxon>
        <taxon>Batrachia</taxon>
        <taxon>Caudata</taxon>
        <taxon>Salamandroidea</taxon>
        <taxon>Salamandridae</taxon>
        <taxon>Pleurodelinae</taxon>
        <taxon>Pleurodeles</taxon>
    </lineage>
</organism>